<dbReference type="AlphaFoldDB" id="A0A0A9B7T7"/>
<keyword evidence="1" id="KW-0732">Signal</keyword>
<feature type="chain" id="PRO_5002042818" evidence="1">
    <location>
        <begin position="20"/>
        <end position="38"/>
    </location>
</feature>
<feature type="signal peptide" evidence="1">
    <location>
        <begin position="1"/>
        <end position="19"/>
    </location>
</feature>
<accession>A0A0A9B7T7</accession>
<name>A0A0A9B7T7_ARUDO</name>
<evidence type="ECO:0000256" key="1">
    <source>
        <dbReference type="SAM" id="SignalP"/>
    </source>
</evidence>
<proteinExistence type="predicted"/>
<sequence>MLLLYILLLDASSLRHSASWQVHNLIFPCVKNEELCEK</sequence>
<protein>
    <submittedName>
        <fullName evidence="2">Uncharacterized protein</fullName>
    </submittedName>
</protein>
<dbReference type="EMBL" id="GBRH01238494">
    <property type="protein sequence ID" value="JAD59401.1"/>
    <property type="molecule type" value="Transcribed_RNA"/>
</dbReference>
<reference evidence="2" key="2">
    <citation type="journal article" date="2015" name="Data Brief">
        <title>Shoot transcriptome of the giant reed, Arundo donax.</title>
        <authorList>
            <person name="Barrero R.A."/>
            <person name="Guerrero F.D."/>
            <person name="Moolhuijzen P."/>
            <person name="Goolsby J.A."/>
            <person name="Tidwell J."/>
            <person name="Bellgard S.E."/>
            <person name="Bellgard M.I."/>
        </authorList>
    </citation>
    <scope>NUCLEOTIDE SEQUENCE</scope>
    <source>
        <tissue evidence="2">Shoot tissue taken approximately 20 cm above the soil surface</tissue>
    </source>
</reference>
<reference evidence="2" key="1">
    <citation type="submission" date="2014-09" db="EMBL/GenBank/DDBJ databases">
        <authorList>
            <person name="Magalhaes I.L.F."/>
            <person name="Oliveira U."/>
            <person name="Santos F.R."/>
            <person name="Vidigal T.H.D.A."/>
            <person name="Brescovit A.D."/>
            <person name="Santos A.J."/>
        </authorList>
    </citation>
    <scope>NUCLEOTIDE SEQUENCE</scope>
    <source>
        <tissue evidence="2">Shoot tissue taken approximately 20 cm above the soil surface</tissue>
    </source>
</reference>
<evidence type="ECO:0000313" key="2">
    <source>
        <dbReference type="EMBL" id="JAD59401.1"/>
    </source>
</evidence>
<organism evidence="2">
    <name type="scientific">Arundo donax</name>
    <name type="common">Giant reed</name>
    <name type="synonym">Donax arundinaceus</name>
    <dbReference type="NCBI Taxonomy" id="35708"/>
    <lineage>
        <taxon>Eukaryota</taxon>
        <taxon>Viridiplantae</taxon>
        <taxon>Streptophyta</taxon>
        <taxon>Embryophyta</taxon>
        <taxon>Tracheophyta</taxon>
        <taxon>Spermatophyta</taxon>
        <taxon>Magnoliopsida</taxon>
        <taxon>Liliopsida</taxon>
        <taxon>Poales</taxon>
        <taxon>Poaceae</taxon>
        <taxon>PACMAD clade</taxon>
        <taxon>Arundinoideae</taxon>
        <taxon>Arundineae</taxon>
        <taxon>Arundo</taxon>
    </lineage>
</organism>